<dbReference type="RefSeq" id="WP_152886114.1">
    <property type="nucleotide sequence ID" value="NZ_VJZD01000023.1"/>
</dbReference>
<proteinExistence type="predicted"/>
<evidence type="ECO:0000313" key="2">
    <source>
        <dbReference type="Proteomes" id="UP000325849"/>
    </source>
</evidence>
<dbReference type="Proteomes" id="UP000325849">
    <property type="component" value="Unassembled WGS sequence"/>
</dbReference>
<comment type="caution">
    <text evidence="1">The sequence shown here is derived from an EMBL/GenBank/DDBJ whole genome shotgun (WGS) entry which is preliminary data.</text>
</comment>
<accession>A0A5N8V8T9</accession>
<organism evidence="1 2">
    <name type="scientific">Streptomyces adustus</name>
    <dbReference type="NCBI Taxonomy" id="1609272"/>
    <lineage>
        <taxon>Bacteria</taxon>
        <taxon>Bacillati</taxon>
        <taxon>Actinomycetota</taxon>
        <taxon>Actinomycetes</taxon>
        <taxon>Kitasatosporales</taxon>
        <taxon>Streptomycetaceae</taxon>
        <taxon>Streptomyces</taxon>
    </lineage>
</organism>
<keyword evidence="2" id="KW-1185">Reference proteome</keyword>
<sequence>MTDFLDTEGAPPPPSGATVRAYGPYEVVRINLRVAREPYRGVVRAHYDSPDGRRAYRLTLWPRPDAAPNGWYWWDAVRMTRRDYRRPQS</sequence>
<dbReference type="EMBL" id="VJZD01000023">
    <property type="protein sequence ID" value="MPY31316.1"/>
    <property type="molecule type" value="Genomic_DNA"/>
</dbReference>
<gene>
    <name evidence="1" type="ORF">FNH09_08385</name>
</gene>
<dbReference type="AlphaFoldDB" id="A0A5N8V8T9"/>
<name>A0A5N8V8T9_9ACTN</name>
<protein>
    <submittedName>
        <fullName evidence="1">Uncharacterized protein</fullName>
    </submittedName>
</protein>
<reference evidence="1 2" key="1">
    <citation type="submission" date="2019-07" db="EMBL/GenBank/DDBJ databases">
        <title>New species of Amycolatopsis and Streptomyces.</title>
        <authorList>
            <person name="Duangmal K."/>
            <person name="Teo W.F.A."/>
            <person name="Lipun K."/>
        </authorList>
    </citation>
    <scope>NUCLEOTIDE SEQUENCE [LARGE SCALE GENOMIC DNA]</scope>
    <source>
        <strain evidence="1 2">NBRC 109810</strain>
    </source>
</reference>
<evidence type="ECO:0000313" key="1">
    <source>
        <dbReference type="EMBL" id="MPY31316.1"/>
    </source>
</evidence>
<dbReference type="OrthoDB" id="4325609at2"/>